<feature type="region of interest" description="Disordered" evidence="1">
    <location>
        <begin position="49"/>
        <end position="88"/>
    </location>
</feature>
<dbReference type="RefSeq" id="WP_151001484.1">
    <property type="nucleotide sequence ID" value="NZ_BPQY01000180.1"/>
</dbReference>
<keyword evidence="2" id="KW-0472">Membrane</keyword>
<gene>
    <name evidence="3" type="ORF">F6X53_17530</name>
</gene>
<evidence type="ECO:0000313" key="3">
    <source>
        <dbReference type="EMBL" id="KAB1077760.1"/>
    </source>
</evidence>
<keyword evidence="2" id="KW-0812">Transmembrane</keyword>
<evidence type="ECO:0000313" key="4">
    <source>
        <dbReference type="Proteomes" id="UP000474159"/>
    </source>
</evidence>
<evidence type="ECO:0000256" key="1">
    <source>
        <dbReference type="SAM" id="MobiDB-lite"/>
    </source>
</evidence>
<keyword evidence="2" id="KW-1133">Transmembrane helix</keyword>
<accession>A0A6L3SVJ2</accession>
<dbReference type="EMBL" id="VZZK01000018">
    <property type="protein sequence ID" value="KAB1077760.1"/>
    <property type="molecule type" value="Genomic_DNA"/>
</dbReference>
<comment type="caution">
    <text evidence="3">The sequence shown here is derived from an EMBL/GenBank/DDBJ whole genome shotgun (WGS) entry which is preliminary data.</text>
</comment>
<keyword evidence="4" id="KW-1185">Reference proteome</keyword>
<organism evidence="3 4">
    <name type="scientific">Methylobacterium soli</name>
    <dbReference type="NCBI Taxonomy" id="553447"/>
    <lineage>
        <taxon>Bacteria</taxon>
        <taxon>Pseudomonadati</taxon>
        <taxon>Pseudomonadota</taxon>
        <taxon>Alphaproteobacteria</taxon>
        <taxon>Hyphomicrobiales</taxon>
        <taxon>Methylobacteriaceae</taxon>
        <taxon>Methylobacterium</taxon>
    </lineage>
</organism>
<evidence type="ECO:0000256" key="2">
    <source>
        <dbReference type="SAM" id="Phobius"/>
    </source>
</evidence>
<dbReference type="AlphaFoldDB" id="A0A6L3SVJ2"/>
<proteinExistence type="predicted"/>
<protein>
    <submittedName>
        <fullName evidence="3">Uncharacterized protein</fullName>
    </submittedName>
</protein>
<feature type="transmembrane region" description="Helical" evidence="2">
    <location>
        <begin position="6"/>
        <end position="26"/>
    </location>
</feature>
<reference evidence="3 4" key="1">
    <citation type="submission" date="2019-09" db="EMBL/GenBank/DDBJ databases">
        <title>YIM 48816 draft genome.</title>
        <authorList>
            <person name="Jiang L."/>
        </authorList>
    </citation>
    <scope>NUCLEOTIDE SEQUENCE [LARGE SCALE GENOMIC DNA]</scope>
    <source>
        <strain evidence="3 4">YIM 48816</strain>
    </source>
</reference>
<sequence>MAPGYVIAIGFVLAGAAGLVLGLILLRAEQRAKAAGLRSFLTSGNAVRAAPPARWRPTAPRPVVAQRASARRAQPPRAGAAPAHAPDQVSDALGALRRAYARAPGGQPS</sequence>
<dbReference type="Proteomes" id="UP000474159">
    <property type="component" value="Unassembled WGS sequence"/>
</dbReference>
<name>A0A6L3SVJ2_9HYPH</name>